<dbReference type="GeneID" id="94693362"/>
<dbReference type="PANTHER" id="PTHR36302:SF1">
    <property type="entry name" value="COPPER CHAPERONE PCU(A)C"/>
    <property type="match status" value="1"/>
</dbReference>
<evidence type="ECO:0008006" key="4">
    <source>
        <dbReference type="Google" id="ProtNLM"/>
    </source>
</evidence>
<sequence>MKRHVRLLALAAAMISGFANAQVSVSDAWVRATVPQQKATGAFLKLQAAQDSKLVAATSPLTPVVEVHEMAMQDNVMKMRQVPSIALPAGKTVELKPGGYHVMLLDLKQQVQEGQTVPLTLIIEGKDGKRESVQVQAPVRPLATKAAPSGHDHKH</sequence>
<dbReference type="InterPro" id="IPR058248">
    <property type="entry name" value="Lxx211020-like"/>
</dbReference>
<feature type="chain" id="PRO_5010307316" description="Copper(I)-binding protein" evidence="1">
    <location>
        <begin position="22"/>
        <end position="155"/>
    </location>
</feature>
<proteinExistence type="predicted"/>
<feature type="signal peptide" evidence="1">
    <location>
        <begin position="1"/>
        <end position="21"/>
    </location>
</feature>
<evidence type="ECO:0000313" key="3">
    <source>
        <dbReference type="Proteomes" id="UP000183417"/>
    </source>
</evidence>
<accession>A0A1H3TFX2</accession>
<evidence type="ECO:0000313" key="2">
    <source>
        <dbReference type="EMBL" id="SDZ48788.1"/>
    </source>
</evidence>
<dbReference type="Gene3D" id="2.60.40.1890">
    <property type="entry name" value="PCu(A)C copper chaperone"/>
    <property type="match status" value="1"/>
</dbReference>
<name>A0A1H3TFX2_9BURK</name>
<dbReference type="InterPro" id="IPR007410">
    <property type="entry name" value="LpqE-like"/>
</dbReference>
<dbReference type="Pfam" id="PF04314">
    <property type="entry name" value="PCuAC"/>
    <property type="match status" value="1"/>
</dbReference>
<dbReference type="EMBL" id="FNPE01000028">
    <property type="protein sequence ID" value="SDZ48788.1"/>
    <property type="molecule type" value="Genomic_DNA"/>
</dbReference>
<reference evidence="2 3" key="1">
    <citation type="submission" date="2016-10" db="EMBL/GenBank/DDBJ databases">
        <authorList>
            <person name="de Groot N.N."/>
        </authorList>
    </citation>
    <scope>NUCLEOTIDE SEQUENCE [LARGE SCALE GENOMIC DNA]</scope>
    <source>
        <strain evidence="2 3">LMG 24775</strain>
    </source>
</reference>
<dbReference type="RefSeq" id="WP_013803107.1">
    <property type="nucleotide sequence ID" value="NZ_AP025556.1"/>
</dbReference>
<gene>
    <name evidence="2" type="ORF">SAMN05421547_12813</name>
</gene>
<dbReference type="PANTHER" id="PTHR36302">
    <property type="entry name" value="BLR7088 PROTEIN"/>
    <property type="match status" value="1"/>
</dbReference>
<organism evidence="2 3">
    <name type="scientific">Delftia lacustris</name>
    <dbReference type="NCBI Taxonomy" id="558537"/>
    <lineage>
        <taxon>Bacteria</taxon>
        <taxon>Pseudomonadati</taxon>
        <taxon>Pseudomonadota</taxon>
        <taxon>Betaproteobacteria</taxon>
        <taxon>Burkholderiales</taxon>
        <taxon>Comamonadaceae</taxon>
        <taxon>Delftia</taxon>
    </lineage>
</organism>
<dbReference type="Proteomes" id="UP000183417">
    <property type="component" value="Unassembled WGS sequence"/>
</dbReference>
<keyword evidence="1" id="KW-0732">Signal</keyword>
<protein>
    <recommendedName>
        <fullName evidence="4">Copper(I)-binding protein</fullName>
    </recommendedName>
</protein>
<dbReference type="InterPro" id="IPR036182">
    <property type="entry name" value="PCuAC_sf"/>
</dbReference>
<dbReference type="AlphaFoldDB" id="A0A1H3TFX2"/>
<evidence type="ECO:0000256" key="1">
    <source>
        <dbReference type="SAM" id="SignalP"/>
    </source>
</evidence>
<dbReference type="SUPFAM" id="SSF110087">
    <property type="entry name" value="DR1885-like metal-binding protein"/>
    <property type="match status" value="1"/>
</dbReference>